<sequence>MSISVRMAKAKENLKDLHEKTNEACKRIKERIKENHKSINICGIEIDSSDVLSLILIFTPIVPSILGFNNSYVPTTISIIGYLVAIIFSLYQGITKLYNSYVKYKETHSIWELLGFRNLMLLFQVAFGMFLSLHLLHITDKHRTESIGTYGLMISLVYISKLAWKLSNFSIKKDDFYQFLILLIGLVLILLATSIAWKEVTTSYIVVSALLSSMMILSDHIGEPITEKLDETEPLSAIAALLPIFTVIYVTANTIQKFKIPFQGSQVV</sequence>
<evidence type="ECO:0000313" key="3">
    <source>
        <dbReference type="Proteomes" id="UP000010094"/>
    </source>
</evidence>
<dbReference type="OrthoDB" id="2194664at2759"/>
<evidence type="ECO:0000313" key="2">
    <source>
        <dbReference type="EMBL" id="AFN83457.1"/>
    </source>
</evidence>
<feature type="transmembrane region" description="Helical" evidence="1">
    <location>
        <begin position="234"/>
        <end position="252"/>
    </location>
</feature>
<reference evidence="2 3" key="1">
    <citation type="journal article" date="2012" name="Proc. Natl. Acad. Sci. U.S.A.">
        <title>Gain and loss of multiple functionally related, horizontally transferred genes in the reduced genomes of two microsporidian parasites.</title>
        <authorList>
            <person name="Pombert J.-F."/>
            <person name="Selman M."/>
            <person name="Burki F."/>
            <person name="Bardell F.T."/>
            <person name="Farinelli L."/>
            <person name="Solter L.F."/>
            <person name="Whitman D.W."/>
            <person name="Weiss L.M."/>
            <person name="Corradi N."/>
            <person name="Keeling P.J."/>
        </authorList>
    </citation>
    <scope>NUCLEOTIDE SEQUENCE [LARGE SCALE GENOMIC DNA]</scope>
    <source>
        <strain evidence="2 3">SJ-2008</strain>
    </source>
</reference>
<gene>
    <name evidence="2" type="ordered locus">EROM_080350</name>
</gene>
<dbReference type="HOGENOM" id="CLU_1015730_0_0_1"/>
<feature type="transmembrane region" description="Helical" evidence="1">
    <location>
        <begin position="75"/>
        <end position="94"/>
    </location>
</feature>
<dbReference type="KEGG" id="ero:EROM_080350"/>
<dbReference type="EMBL" id="CP003525">
    <property type="protein sequence ID" value="AFN83457.1"/>
    <property type="molecule type" value="Genomic_DNA"/>
</dbReference>
<dbReference type="VEuPathDB" id="MicrosporidiaDB:EROM_080350"/>
<accession>I7ASP1</accession>
<dbReference type="AlphaFoldDB" id="I7ASP1"/>
<dbReference type="GeneID" id="20521771"/>
<feature type="transmembrane region" description="Helical" evidence="1">
    <location>
        <begin position="176"/>
        <end position="197"/>
    </location>
</feature>
<keyword evidence="1" id="KW-1133">Transmembrane helix</keyword>
<protein>
    <submittedName>
        <fullName evidence="2">Uncharacterized protein</fullName>
    </submittedName>
</protein>
<dbReference type="Proteomes" id="UP000010094">
    <property type="component" value="Chromosome VIII"/>
</dbReference>
<name>I7ASP1_ENCRO</name>
<feature type="transmembrane region" description="Helical" evidence="1">
    <location>
        <begin position="51"/>
        <end position="69"/>
    </location>
</feature>
<keyword evidence="3" id="KW-1185">Reference proteome</keyword>
<feature type="transmembrane region" description="Helical" evidence="1">
    <location>
        <begin position="115"/>
        <end position="135"/>
    </location>
</feature>
<evidence type="ECO:0000256" key="1">
    <source>
        <dbReference type="SAM" id="Phobius"/>
    </source>
</evidence>
<organism evidence="2 3">
    <name type="scientific">Encephalitozoon romaleae (strain SJ-2008)</name>
    <name type="common">Microsporidian parasite</name>
    <dbReference type="NCBI Taxonomy" id="1178016"/>
    <lineage>
        <taxon>Eukaryota</taxon>
        <taxon>Fungi</taxon>
        <taxon>Fungi incertae sedis</taxon>
        <taxon>Microsporidia</taxon>
        <taxon>Unikaryonidae</taxon>
        <taxon>Encephalitozoon</taxon>
    </lineage>
</organism>
<keyword evidence="1" id="KW-0472">Membrane</keyword>
<feature type="transmembrane region" description="Helical" evidence="1">
    <location>
        <begin position="147"/>
        <end position="164"/>
    </location>
</feature>
<proteinExistence type="predicted"/>
<keyword evidence="1" id="KW-0812">Transmembrane</keyword>
<dbReference type="RefSeq" id="XP_009264954.1">
    <property type="nucleotide sequence ID" value="XM_009266679.1"/>
</dbReference>